<dbReference type="PANTHER" id="PTHR43280">
    <property type="entry name" value="ARAC-FAMILY TRANSCRIPTIONAL REGULATOR"/>
    <property type="match status" value="1"/>
</dbReference>
<evidence type="ECO:0000313" key="5">
    <source>
        <dbReference type="EMBL" id="GHO83611.1"/>
    </source>
</evidence>
<dbReference type="PANTHER" id="PTHR43280:SF2">
    <property type="entry name" value="HTH-TYPE TRANSCRIPTIONAL REGULATOR EXSA"/>
    <property type="match status" value="1"/>
</dbReference>
<keyword evidence="2" id="KW-0238">DNA-binding</keyword>
<evidence type="ECO:0000256" key="1">
    <source>
        <dbReference type="ARBA" id="ARBA00023015"/>
    </source>
</evidence>
<sequence length="264" mass="30124">MGYAVHGFLPVERYQLEGLWCIHLYQYVGELWIDGLALPIRPGYISITPPDAQIEYRYLGRSEHLYAHFSFSAMLPEQATISILAMQDLQDDFRTLQTDFTHAIVNWTTRPTRATIKLWDILWQISERSPAPATTLNSVHPAVEQVVKMIELRIGERIYIAELAHEVGLSHNHLARLFQKSLGCTISGYIQKRRMDRAHHLLTTSTRSIKSIAIEVGINDLHLFNKTIHRAFGVAPTQLRHMQISRTSISSQHTSSQPESKSNS</sequence>
<dbReference type="PROSITE" id="PS01124">
    <property type="entry name" value="HTH_ARAC_FAMILY_2"/>
    <property type="match status" value="1"/>
</dbReference>
<keyword evidence="3" id="KW-0804">Transcription</keyword>
<evidence type="ECO:0000313" key="6">
    <source>
        <dbReference type="Proteomes" id="UP000635565"/>
    </source>
</evidence>
<protein>
    <recommendedName>
        <fullName evidence="4">HTH araC/xylS-type domain-containing protein</fullName>
    </recommendedName>
</protein>
<dbReference type="Proteomes" id="UP000635565">
    <property type="component" value="Unassembled WGS sequence"/>
</dbReference>
<keyword evidence="1" id="KW-0805">Transcription regulation</keyword>
<dbReference type="Pfam" id="PF12833">
    <property type="entry name" value="HTH_18"/>
    <property type="match status" value="1"/>
</dbReference>
<dbReference type="SUPFAM" id="SSF46689">
    <property type="entry name" value="Homeodomain-like"/>
    <property type="match status" value="2"/>
</dbReference>
<comment type="caution">
    <text evidence="5">The sequence shown here is derived from an EMBL/GenBank/DDBJ whole genome shotgun (WGS) entry which is preliminary data.</text>
</comment>
<dbReference type="InterPro" id="IPR018060">
    <property type="entry name" value="HTH_AraC"/>
</dbReference>
<organism evidence="5 6">
    <name type="scientific">Dictyobacter formicarum</name>
    <dbReference type="NCBI Taxonomy" id="2778368"/>
    <lineage>
        <taxon>Bacteria</taxon>
        <taxon>Bacillati</taxon>
        <taxon>Chloroflexota</taxon>
        <taxon>Ktedonobacteria</taxon>
        <taxon>Ktedonobacterales</taxon>
        <taxon>Dictyobacteraceae</taxon>
        <taxon>Dictyobacter</taxon>
    </lineage>
</organism>
<dbReference type="EMBL" id="BNJJ01000004">
    <property type="protein sequence ID" value="GHO83611.1"/>
    <property type="molecule type" value="Genomic_DNA"/>
</dbReference>
<proteinExistence type="predicted"/>
<dbReference type="Gene3D" id="1.10.10.60">
    <property type="entry name" value="Homeodomain-like"/>
    <property type="match status" value="2"/>
</dbReference>
<gene>
    <name evidence="5" type="ORF">KSZ_16170</name>
</gene>
<evidence type="ECO:0000256" key="3">
    <source>
        <dbReference type="ARBA" id="ARBA00023163"/>
    </source>
</evidence>
<dbReference type="InterPro" id="IPR009057">
    <property type="entry name" value="Homeodomain-like_sf"/>
</dbReference>
<evidence type="ECO:0000256" key="2">
    <source>
        <dbReference type="ARBA" id="ARBA00023125"/>
    </source>
</evidence>
<accession>A0ABQ3VEP5</accession>
<keyword evidence="6" id="KW-1185">Reference proteome</keyword>
<feature type="domain" description="HTH araC/xylS-type" evidence="4">
    <location>
        <begin position="144"/>
        <end position="242"/>
    </location>
</feature>
<reference evidence="5 6" key="1">
    <citation type="journal article" date="2021" name="Int. J. Syst. Evol. Microbiol.">
        <title>Reticulibacter mediterranei gen. nov., sp. nov., within the new family Reticulibacteraceae fam. nov., and Ktedonospora formicarum gen. nov., sp. nov., Ktedonobacter robiniae sp. nov., Dictyobacter formicarum sp. nov. and Dictyobacter arantiisoli sp. nov., belonging to the class Ktedonobacteria.</title>
        <authorList>
            <person name="Yabe S."/>
            <person name="Zheng Y."/>
            <person name="Wang C.M."/>
            <person name="Sakai Y."/>
            <person name="Abe K."/>
            <person name="Yokota A."/>
            <person name="Donadio S."/>
            <person name="Cavaletti L."/>
            <person name="Monciardini P."/>
        </authorList>
    </citation>
    <scope>NUCLEOTIDE SEQUENCE [LARGE SCALE GENOMIC DNA]</scope>
    <source>
        <strain evidence="5 6">SOSP1-9</strain>
    </source>
</reference>
<evidence type="ECO:0000259" key="4">
    <source>
        <dbReference type="PROSITE" id="PS01124"/>
    </source>
</evidence>
<name>A0ABQ3VEP5_9CHLR</name>
<dbReference type="SMART" id="SM00342">
    <property type="entry name" value="HTH_ARAC"/>
    <property type="match status" value="1"/>
</dbReference>